<dbReference type="PANTHER" id="PTHR10110">
    <property type="entry name" value="SODIUM/HYDROGEN EXCHANGER"/>
    <property type="match status" value="1"/>
</dbReference>
<keyword evidence="4 15" id="KW-0812">Transmembrane</keyword>
<evidence type="ECO:0000256" key="5">
    <source>
        <dbReference type="ARBA" id="ARBA00022989"/>
    </source>
</evidence>
<dbReference type="GO" id="GO:0051453">
    <property type="term" value="P:regulation of intracellular pH"/>
    <property type="evidence" value="ECO:0007669"/>
    <property type="project" value="TreeGrafter"/>
</dbReference>
<keyword evidence="2" id="KW-0813">Transport</keyword>
<organism evidence="17 18">
    <name type="scientific">Araneus ventricosus</name>
    <name type="common">Orbweaver spider</name>
    <name type="synonym">Epeira ventricosa</name>
    <dbReference type="NCBI Taxonomy" id="182803"/>
    <lineage>
        <taxon>Eukaryota</taxon>
        <taxon>Metazoa</taxon>
        <taxon>Ecdysozoa</taxon>
        <taxon>Arthropoda</taxon>
        <taxon>Chelicerata</taxon>
        <taxon>Arachnida</taxon>
        <taxon>Araneae</taxon>
        <taxon>Araneomorphae</taxon>
        <taxon>Entelegynae</taxon>
        <taxon>Araneoidea</taxon>
        <taxon>Araneidae</taxon>
        <taxon>Araneus</taxon>
    </lineage>
</organism>
<feature type="region of interest" description="Disordered" evidence="14">
    <location>
        <begin position="1"/>
        <end position="23"/>
    </location>
</feature>
<dbReference type="GO" id="GO:0015385">
    <property type="term" value="F:sodium:proton antiporter activity"/>
    <property type="evidence" value="ECO:0007669"/>
    <property type="project" value="InterPro"/>
</dbReference>
<feature type="domain" description="Cation/H+ exchanger transmembrane" evidence="16">
    <location>
        <begin position="70"/>
        <end position="211"/>
    </location>
</feature>
<gene>
    <name evidence="17" type="primary">SL9A8_0</name>
    <name evidence="17" type="ORF">AVEN_100011_1</name>
</gene>
<dbReference type="OrthoDB" id="6424696at2759"/>
<keyword evidence="5 15" id="KW-1133">Transmembrane helix</keyword>
<evidence type="ECO:0000256" key="2">
    <source>
        <dbReference type="ARBA" id="ARBA00022448"/>
    </source>
</evidence>
<feature type="transmembrane region" description="Helical" evidence="15">
    <location>
        <begin position="112"/>
        <end position="136"/>
    </location>
</feature>
<evidence type="ECO:0000313" key="17">
    <source>
        <dbReference type="EMBL" id="GBN06807.1"/>
    </source>
</evidence>
<keyword evidence="6" id="KW-0333">Golgi apparatus</keyword>
<evidence type="ECO:0000256" key="3">
    <source>
        <dbReference type="ARBA" id="ARBA00022449"/>
    </source>
</evidence>
<dbReference type="InterPro" id="IPR018422">
    <property type="entry name" value="Cation/H_exchanger_CPA1"/>
</dbReference>
<keyword evidence="10" id="KW-0739">Sodium transport</keyword>
<accession>A0A4Y2KYX1</accession>
<evidence type="ECO:0000256" key="10">
    <source>
        <dbReference type="ARBA" id="ARBA00023201"/>
    </source>
</evidence>
<dbReference type="InterPro" id="IPR004709">
    <property type="entry name" value="NaH_exchanger"/>
</dbReference>
<comment type="caution">
    <text evidence="17">The sequence shown here is derived from an EMBL/GenBank/DDBJ whole genome shotgun (WGS) entry which is preliminary data.</text>
</comment>
<dbReference type="AlphaFoldDB" id="A0A4Y2KYX1"/>
<proteinExistence type="predicted"/>
<evidence type="ECO:0000256" key="4">
    <source>
        <dbReference type="ARBA" id="ARBA00022692"/>
    </source>
</evidence>
<keyword evidence="9 15" id="KW-0472">Membrane</keyword>
<dbReference type="PANTHER" id="PTHR10110:SF191">
    <property type="entry name" value="SODIUM_HYDROGEN EXCHANGER 8"/>
    <property type="match status" value="1"/>
</dbReference>
<name>A0A4Y2KYX1_ARAVE</name>
<keyword evidence="8" id="KW-0406">Ion transport</keyword>
<dbReference type="GO" id="GO:0000139">
    <property type="term" value="C:Golgi membrane"/>
    <property type="evidence" value="ECO:0007669"/>
    <property type="project" value="UniProtKB-SubCell"/>
</dbReference>
<dbReference type="Gene3D" id="6.10.140.1330">
    <property type="match status" value="1"/>
</dbReference>
<feature type="transmembrane region" description="Helical" evidence="15">
    <location>
        <begin position="186"/>
        <end position="210"/>
    </location>
</feature>
<dbReference type="InterPro" id="IPR006153">
    <property type="entry name" value="Cation/H_exchanger_TM"/>
</dbReference>
<keyword evidence="18" id="KW-1185">Reference proteome</keyword>
<evidence type="ECO:0000256" key="1">
    <source>
        <dbReference type="ARBA" id="ARBA00004653"/>
    </source>
</evidence>
<evidence type="ECO:0000256" key="6">
    <source>
        <dbReference type="ARBA" id="ARBA00023034"/>
    </source>
</evidence>
<evidence type="ECO:0000256" key="8">
    <source>
        <dbReference type="ARBA" id="ARBA00023065"/>
    </source>
</evidence>
<reference evidence="17 18" key="1">
    <citation type="journal article" date="2019" name="Sci. Rep.">
        <title>Orb-weaving spider Araneus ventricosus genome elucidates the spidroin gene catalogue.</title>
        <authorList>
            <person name="Kono N."/>
            <person name="Nakamura H."/>
            <person name="Ohtoshi R."/>
            <person name="Moran D.A.P."/>
            <person name="Shinohara A."/>
            <person name="Yoshida Y."/>
            <person name="Fujiwara M."/>
            <person name="Mori M."/>
            <person name="Tomita M."/>
            <person name="Arakawa K."/>
        </authorList>
    </citation>
    <scope>NUCLEOTIDE SEQUENCE [LARGE SCALE GENOMIC DNA]</scope>
</reference>
<dbReference type="Pfam" id="PF00999">
    <property type="entry name" value="Na_H_Exchanger"/>
    <property type="match status" value="1"/>
</dbReference>
<dbReference type="PRINTS" id="PR01084">
    <property type="entry name" value="NAHEXCHNGR"/>
</dbReference>
<dbReference type="EMBL" id="BGPR01005101">
    <property type="protein sequence ID" value="GBN06807.1"/>
    <property type="molecule type" value="Genomic_DNA"/>
</dbReference>
<evidence type="ECO:0000256" key="14">
    <source>
        <dbReference type="SAM" id="MobiDB-lite"/>
    </source>
</evidence>
<evidence type="ECO:0000256" key="15">
    <source>
        <dbReference type="SAM" id="Phobius"/>
    </source>
</evidence>
<protein>
    <recommendedName>
        <fullName evidence="11">Sodium/hydrogen exchanger 8</fullName>
    </recommendedName>
    <alternativeName>
        <fullName evidence="12">Na(+)/H(+) exchanger 8</fullName>
    </alternativeName>
    <alternativeName>
        <fullName evidence="13">Solute carrier family 9 member 8</fullName>
    </alternativeName>
</protein>
<dbReference type="GO" id="GO:0015386">
    <property type="term" value="F:potassium:proton antiporter activity"/>
    <property type="evidence" value="ECO:0007669"/>
    <property type="project" value="TreeGrafter"/>
</dbReference>
<evidence type="ECO:0000256" key="11">
    <source>
        <dbReference type="ARBA" id="ARBA00040570"/>
    </source>
</evidence>
<sequence length="212" mass="22667">MKPKVARPRTGVRGARLVPDDPGGPQKLFEVHPNAKPKVKLRLWVGLGPQNILRLCSHTPNSATVPTLGNFFRNIGSILVFAILGTAVSAFTIGGSLFLLGKKQWVYELSFTESFALGSFLSAVDPVATLAVFHALDVDPVLNMLVIGESILNDAVAIVLSGTVWEASKNPNIFDHPISRTILQCAVRFTTIFCASAAIGVVFGLIAALISF</sequence>
<keyword evidence="3" id="KW-0050">Antiport</keyword>
<evidence type="ECO:0000256" key="12">
    <source>
        <dbReference type="ARBA" id="ARBA00042291"/>
    </source>
</evidence>
<dbReference type="Proteomes" id="UP000499080">
    <property type="component" value="Unassembled WGS sequence"/>
</dbReference>
<evidence type="ECO:0000259" key="16">
    <source>
        <dbReference type="Pfam" id="PF00999"/>
    </source>
</evidence>
<evidence type="ECO:0000256" key="13">
    <source>
        <dbReference type="ARBA" id="ARBA00042692"/>
    </source>
</evidence>
<comment type="subcellular location">
    <subcellularLocation>
        <location evidence="1">Golgi apparatus membrane</location>
        <topology evidence="1">Multi-pass membrane protein</topology>
    </subcellularLocation>
</comment>
<feature type="transmembrane region" description="Helical" evidence="15">
    <location>
        <begin position="75"/>
        <end position="100"/>
    </location>
</feature>
<evidence type="ECO:0000256" key="7">
    <source>
        <dbReference type="ARBA" id="ARBA00023053"/>
    </source>
</evidence>
<evidence type="ECO:0000313" key="18">
    <source>
        <dbReference type="Proteomes" id="UP000499080"/>
    </source>
</evidence>
<evidence type="ECO:0000256" key="9">
    <source>
        <dbReference type="ARBA" id="ARBA00023136"/>
    </source>
</evidence>
<keyword evidence="7" id="KW-0915">Sodium</keyword>